<sequence length="343" mass="37918">MLSFISWLVPSIPTWLTPGTDPLHSILQGIVGACGILVLRNLLRVYLFVDAQSVADADTDHKKTNKRNGGLTEIIQFWILTGVLSIVGSRVASLVVLEFSLRVISARITGGSDSVIDPLLLLLIQCQFSLGCALSCSINFLHEGAPQAWLNLILAVGVSWFLSSQCCKLWQHVQRMYPIHSTQRYCGLCIGLLTTGSSILTWLCTALILTFSVSGIAAISNINQQFLSTTEALRFWTPLTICYTLLVVYMNEDRHQPGQQILLNTVVVRLGGLFVLLITVGRWSDVLHVLICFIGEAVCLLLSQDLLEEIYKAHAKSSHCGPCFAAFWRMRALNFTPRALLDQ</sequence>
<comment type="caution">
    <text evidence="2">The sequence shown here is derived from an EMBL/GenBank/DDBJ whole genome shotgun (WGS) entry which is preliminary data.</text>
</comment>
<keyword evidence="1" id="KW-1133">Transmembrane helix</keyword>
<proteinExistence type="predicted"/>
<feature type="transmembrane region" description="Helical" evidence="1">
    <location>
        <begin position="261"/>
        <end position="280"/>
    </location>
</feature>
<dbReference type="InterPro" id="IPR031648">
    <property type="entry name" value="TMEM82"/>
</dbReference>
<dbReference type="AlphaFoldDB" id="A0A9W7TBF3"/>
<dbReference type="Pfam" id="PF15816">
    <property type="entry name" value="TMEM82"/>
    <property type="match status" value="1"/>
</dbReference>
<feature type="transmembrane region" description="Helical" evidence="1">
    <location>
        <begin position="233"/>
        <end position="249"/>
    </location>
</feature>
<evidence type="ECO:0000313" key="2">
    <source>
        <dbReference type="EMBL" id="KAI7794135.1"/>
    </source>
</evidence>
<protein>
    <submittedName>
        <fullName evidence="2">Transmembrane protein 82</fullName>
    </submittedName>
</protein>
<evidence type="ECO:0000256" key="1">
    <source>
        <dbReference type="SAM" id="Phobius"/>
    </source>
</evidence>
<dbReference type="Proteomes" id="UP001059041">
    <property type="component" value="Linkage Group LG21"/>
</dbReference>
<feature type="transmembrane region" description="Helical" evidence="1">
    <location>
        <begin position="188"/>
        <end position="213"/>
    </location>
</feature>
<reference evidence="2" key="1">
    <citation type="submission" date="2021-02" db="EMBL/GenBank/DDBJ databases">
        <title>Comparative genomics reveals that relaxation of natural selection precedes convergent phenotypic evolution of cavefish.</title>
        <authorList>
            <person name="Peng Z."/>
        </authorList>
    </citation>
    <scope>NUCLEOTIDE SEQUENCE</scope>
    <source>
        <tissue evidence="2">Muscle</tissue>
    </source>
</reference>
<keyword evidence="1 2" id="KW-0812">Transmembrane</keyword>
<dbReference type="EMBL" id="JAFHDT010000021">
    <property type="protein sequence ID" value="KAI7794135.1"/>
    <property type="molecule type" value="Genomic_DNA"/>
</dbReference>
<dbReference type="PANTHER" id="PTHR35257">
    <property type="entry name" value="TRANSMEMBRANE PROTEIN 82"/>
    <property type="match status" value="1"/>
</dbReference>
<keyword evidence="1" id="KW-0472">Membrane</keyword>
<accession>A0A9W7TBF3</accession>
<feature type="transmembrane region" description="Helical" evidence="1">
    <location>
        <begin position="75"/>
        <end position="97"/>
    </location>
</feature>
<keyword evidence="3" id="KW-1185">Reference proteome</keyword>
<dbReference type="PANTHER" id="PTHR35257:SF1">
    <property type="entry name" value="TRANSMEMBRANE PROTEIN 82"/>
    <property type="match status" value="1"/>
</dbReference>
<feature type="transmembrane region" description="Helical" evidence="1">
    <location>
        <begin position="148"/>
        <end position="167"/>
    </location>
</feature>
<gene>
    <name evidence="2" type="ORF">IRJ41_014771</name>
</gene>
<organism evidence="2 3">
    <name type="scientific">Triplophysa rosa</name>
    <name type="common">Cave loach</name>
    <dbReference type="NCBI Taxonomy" id="992332"/>
    <lineage>
        <taxon>Eukaryota</taxon>
        <taxon>Metazoa</taxon>
        <taxon>Chordata</taxon>
        <taxon>Craniata</taxon>
        <taxon>Vertebrata</taxon>
        <taxon>Euteleostomi</taxon>
        <taxon>Actinopterygii</taxon>
        <taxon>Neopterygii</taxon>
        <taxon>Teleostei</taxon>
        <taxon>Ostariophysi</taxon>
        <taxon>Cypriniformes</taxon>
        <taxon>Nemacheilidae</taxon>
        <taxon>Triplophysa</taxon>
    </lineage>
</organism>
<evidence type="ECO:0000313" key="3">
    <source>
        <dbReference type="Proteomes" id="UP001059041"/>
    </source>
</evidence>
<name>A0A9W7TBF3_TRIRA</name>